<reference evidence="2 3" key="1">
    <citation type="submission" date="2019-08" db="EMBL/GenBank/DDBJ databases">
        <title>Archangium and Cystobacter genomes.</title>
        <authorList>
            <person name="Chen I.-C.K."/>
            <person name="Wielgoss S."/>
        </authorList>
    </citation>
    <scope>NUCLEOTIDE SEQUENCE [LARGE SCALE GENOMIC DNA]</scope>
    <source>
        <strain evidence="2 3">Cbm 6</strain>
    </source>
</reference>
<keyword evidence="3" id="KW-1185">Reference proteome</keyword>
<feature type="transmembrane region" description="Helical" evidence="1">
    <location>
        <begin position="186"/>
        <end position="206"/>
    </location>
</feature>
<evidence type="ECO:0000256" key="1">
    <source>
        <dbReference type="SAM" id="Phobius"/>
    </source>
</evidence>
<accession>A0ABY9X2A2</accession>
<dbReference type="EMBL" id="CP043494">
    <property type="protein sequence ID" value="WNG49508.1"/>
    <property type="molecule type" value="Genomic_DNA"/>
</dbReference>
<feature type="transmembrane region" description="Helical" evidence="1">
    <location>
        <begin position="106"/>
        <end position="124"/>
    </location>
</feature>
<dbReference type="Proteomes" id="UP001611383">
    <property type="component" value="Chromosome"/>
</dbReference>
<protein>
    <submittedName>
        <fullName evidence="2">Uncharacterized protein</fullName>
    </submittedName>
</protein>
<sequence>MPYVCGSCRTDLTHFVTEKQTEVGVMVFEGFSSDSAAPTPSPKFQSVSFKCTNAPSCGKLNAFEIAAKDANDTVHGRILDEEESQTYTQLRTYVTPKETGERIDKYVSWLFGGAGTLSTVLALFNSVIPFTTVGKVLLTISIILMVACLLAAASASTLTTKKLNPNNLKALMAHVVERRGKQGSQLWLATLFFAGAILVVGLIPALNLMTGESKHPQLQAGYSYDSKSLTATLNASGLEPFEVIELQVTARNDPTAVVARGRSAAGASGEAQLNLVLDRGDLVRPLAMKSWRSRDGKTEDELLTAIEIPAPSISEQVSYSLENGKLRLGLTVTNLSAPRTYVLEISRDSKNAPHVLAQTRLVLSPTVSTGELRLEKDVELASGALSLVVAREEGSNLVDVFNRTLADSALRVSQVPLTNGAAN</sequence>
<feature type="transmembrane region" description="Helical" evidence="1">
    <location>
        <begin position="136"/>
        <end position="159"/>
    </location>
</feature>
<evidence type="ECO:0000313" key="2">
    <source>
        <dbReference type="EMBL" id="WNG49508.1"/>
    </source>
</evidence>
<gene>
    <name evidence="2" type="ORF">F0U60_39355</name>
</gene>
<dbReference type="RefSeq" id="WP_395807477.1">
    <property type="nucleotide sequence ID" value="NZ_CP043494.1"/>
</dbReference>
<name>A0ABY9X2A2_9BACT</name>
<organism evidence="2 3">
    <name type="scientific">Archangium minus</name>
    <dbReference type="NCBI Taxonomy" id="83450"/>
    <lineage>
        <taxon>Bacteria</taxon>
        <taxon>Pseudomonadati</taxon>
        <taxon>Myxococcota</taxon>
        <taxon>Myxococcia</taxon>
        <taxon>Myxococcales</taxon>
        <taxon>Cystobacterineae</taxon>
        <taxon>Archangiaceae</taxon>
        <taxon>Archangium</taxon>
    </lineage>
</organism>
<evidence type="ECO:0000313" key="3">
    <source>
        <dbReference type="Proteomes" id="UP001611383"/>
    </source>
</evidence>
<proteinExistence type="predicted"/>
<keyword evidence="1" id="KW-0812">Transmembrane</keyword>
<keyword evidence="1" id="KW-0472">Membrane</keyword>
<keyword evidence="1" id="KW-1133">Transmembrane helix</keyword>